<dbReference type="Proteomes" id="UP000238007">
    <property type="component" value="Unassembled WGS sequence"/>
</dbReference>
<dbReference type="GO" id="GO:0016987">
    <property type="term" value="F:sigma factor activity"/>
    <property type="evidence" value="ECO:0007669"/>
    <property type="project" value="UniProtKB-KW"/>
</dbReference>
<evidence type="ECO:0000313" key="9">
    <source>
        <dbReference type="Proteomes" id="UP000238007"/>
    </source>
</evidence>
<dbReference type="PANTHER" id="PTHR43133:SF8">
    <property type="entry name" value="RNA POLYMERASE SIGMA FACTOR HI_1459-RELATED"/>
    <property type="match status" value="1"/>
</dbReference>
<comment type="similarity">
    <text evidence="1">Belongs to the sigma-70 factor family. ECF subfamily.</text>
</comment>
<feature type="domain" description="RNA polymerase sigma-70 region 2" evidence="6">
    <location>
        <begin position="56"/>
        <end position="120"/>
    </location>
</feature>
<comment type="caution">
    <text evidence="8">The sequence shown here is derived from an EMBL/GenBank/DDBJ whole genome shotgun (WGS) entry which is preliminary data.</text>
</comment>
<keyword evidence="4" id="KW-0238">DNA-binding</keyword>
<evidence type="ECO:0000256" key="2">
    <source>
        <dbReference type="ARBA" id="ARBA00023015"/>
    </source>
</evidence>
<dbReference type="EMBL" id="PVTP01000002">
    <property type="protein sequence ID" value="PRY79655.1"/>
    <property type="molecule type" value="Genomic_DNA"/>
</dbReference>
<dbReference type="InterPro" id="IPR039425">
    <property type="entry name" value="RNA_pol_sigma-70-like"/>
</dbReference>
<keyword evidence="5" id="KW-0804">Transcription</keyword>
<protein>
    <submittedName>
        <fullName evidence="8">RNA polymerase sigma-70 factor (ECF subfamily)</fullName>
    </submittedName>
</protein>
<dbReference type="GO" id="GO:0006352">
    <property type="term" value="P:DNA-templated transcription initiation"/>
    <property type="evidence" value="ECO:0007669"/>
    <property type="project" value="InterPro"/>
</dbReference>
<dbReference type="NCBIfam" id="NF009176">
    <property type="entry name" value="PRK12524.1"/>
    <property type="match status" value="1"/>
</dbReference>
<dbReference type="InterPro" id="IPR013249">
    <property type="entry name" value="RNA_pol_sigma70_r4_t2"/>
</dbReference>
<evidence type="ECO:0000256" key="1">
    <source>
        <dbReference type="ARBA" id="ARBA00010641"/>
    </source>
</evidence>
<dbReference type="SUPFAM" id="SSF88946">
    <property type="entry name" value="Sigma2 domain of RNA polymerase sigma factors"/>
    <property type="match status" value="1"/>
</dbReference>
<dbReference type="InterPro" id="IPR013325">
    <property type="entry name" value="RNA_pol_sigma_r2"/>
</dbReference>
<evidence type="ECO:0000259" key="6">
    <source>
        <dbReference type="Pfam" id="PF04542"/>
    </source>
</evidence>
<dbReference type="NCBIfam" id="TIGR02937">
    <property type="entry name" value="sigma70-ECF"/>
    <property type="match status" value="1"/>
</dbReference>
<dbReference type="GO" id="GO:0003677">
    <property type="term" value="F:DNA binding"/>
    <property type="evidence" value="ECO:0007669"/>
    <property type="project" value="UniProtKB-KW"/>
</dbReference>
<accession>A0A2T0W381</accession>
<sequence>MAGGHRAPAICQEYKISVAQELMNAMPDPFAGAPDEALLIAFANGDAEAARALTVRLLPRVLAQATRMLANTAEAEDVAQESMIRLWKQATEWRQGEALVSTWLYRVTANLCTDILRKRRGGVSLDQIAEPTDGAPSVADQMQTTTRMQALSDALAALPERQAQAVALRHLEGLSNPEIAQIMDISVRSVESLTARGKRALADIMAGRKAELGYDDD</sequence>
<dbReference type="Pfam" id="PF04542">
    <property type="entry name" value="Sigma70_r2"/>
    <property type="match status" value="1"/>
</dbReference>
<feature type="domain" description="RNA polymerase sigma factor 70 region 4 type 2" evidence="7">
    <location>
        <begin position="149"/>
        <end position="201"/>
    </location>
</feature>
<evidence type="ECO:0000256" key="5">
    <source>
        <dbReference type="ARBA" id="ARBA00023163"/>
    </source>
</evidence>
<reference evidence="8 9" key="1">
    <citation type="submission" date="2018-03" db="EMBL/GenBank/DDBJ databases">
        <title>Genomic Encyclopedia of Archaeal and Bacterial Type Strains, Phase II (KMG-II): from individual species to whole genera.</title>
        <authorList>
            <person name="Goeker M."/>
        </authorList>
    </citation>
    <scope>NUCLEOTIDE SEQUENCE [LARGE SCALE GENOMIC DNA]</scope>
    <source>
        <strain evidence="8 9">DSM 101533</strain>
    </source>
</reference>
<dbReference type="Gene3D" id="1.10.1740.10">
    <property type="match status" value="1"/>
</dbReference>
<keyword evidence="3" id="KW-0731">Sigma factor</keyword>
<gene>
    <name evidence="8" type="ORF">CLV80_102300</name>
</gene>
<dbReference type="InterPro" id="IPR007627">
    <property type="entry name" value="RNA_pol_sigma70_r2"/>
</dbReference>
<dbReference type="InterPro" id="IPR013324">
    <property type="entry name" value="RNA_pol_sigma_r3/r4-like"/>
</dbReference>
<evidence type="ECO:0000259" key="7">
    <source>
        <dbReference type="Pfam" id="PF08281"/>
    </source>
</evidence>
<dbReference type="InterPro" id="IPR014284">
    <property type="entry name" value="RNA_pol_sigma-70_dom"/>
</dbReference>
<evidence type="ECO:0000313" key="8">
    <source>
        <dbReference type="EMBL" id="PRY79655.1"/>
    </source>
</evidence>
<dbReference type="InterPro" id="IPR036388">
    <property type="entry name" value="WH-like_DNA-bd_sf"/>
</dbReference>
<evidence type="ECO:0000256" key="4">
    <source>
        <dbReference type="ARBA" id="ARBA00023125"/>
    </source>
</evidence>
<proteinExistence type="inferred from homology"/>
<dbReference type="Pfam" id="PF08281">
    <property type="entry name" value="Sigma70_r4_2"/>
    <property type="match status" value="1"/>
</dbReference>
<dbReference type="SUPFAM" id="SSF88659">
    <property type="entry name" value="Sigma3 and sigma4 domains of RNA polymerase sigma factors"/>
    <property type="match status" value="1"/>
</dbReference>
<dbReference type="Gene3D" id="1.10.10.10">
    <property type="entry name" value="Winged helix-like DNA-binding domain superfamily/Winged helix DNA-binding domain"/>
    <property type="match status" value="1"/>
</dbReference>
<dbReference type="CDD" id="cd06171">
    <property type="entry name" value="Sigma70_r4"/>
    <property type="match status" value="1"/>
</dbReference>
<keyword evidence="9" id="KW-1185">Reference proteome</keyword>
<keyword evidence="2" id="KW-0805">Transcription regulation</keyword>
<dbReference type="PANTHER" id="PTHR43133">
    <property type="entry name" value="RNA POLYMERASE ECF-TYPE SIGMA FACTO"/>
    <property type="match status" value="1"/>
</dbReference>
<dbReference type="AlphaFoldDB" id="A0A2T0W381"/>
<evidence type="ECO:0000256" key="3">
    <source>
        <dbReference type="ARBA" id="ARBA00023082"/>
    </source>
</evidence>
<name>A0A2T0W381_9RHOB</name>
<organism evidence="8 9">
    <name type="scientific">Yoonia maritima</name>
    <dbReference type="NCBI Taxonomy" id="1435347"/>
    <lineage>
        <taxon>Bacteria</taxon>
        <taxon>Pseudomonadati</taxon>
        <taxon>Pseudomonadota</taxon>
        <taxon>Alphaproteobacteria</taxon>
        <taxon>Rhodobacterales</taxon>
        <taxon>Paracoccaceae</taxon>
        <taxon>Yoonia</taxon>
    </lineage>
</organism>